<evidence type="ECO:0000313" key="9">
    <source>
        <dbReference type="Proteomes" id="UP000063964"/>
    </source>
</evidence>
<evidence type="ECO:0000256" key="2">
    <source>
        <dbReference type="ARBA" id="ARBA00022618"/>
    </source>
</evidence>
<dbReference type="KEGG" id="doa:AXF15_08860"/>
<keyword evidence="6" id="KW-0131">Cell cycle</keyword>
<evidence type="ECO:0000313" key="8">
    <source>
        <dbReference type="EMBL" id="AMD93200.1"/>
    </source>
</evidence>
<dbReference type="OrthoDB" id="5471945at2"/>
<accession>A0A109W679</accession>
<protein>
    <recommendedName>
        <fullName evidence="10">Septum formation initiator</fullName>
    </recommendedName>
</protein>
<evidence type="ECO:0000256" key="6">
    <source>
        <dbReference type="ARBA" id="ARBA00023306"/>
    </source>
</evidence>
<dbReference type="PANTHER" id="PTHR37485">
    <property type="entry name" value="CELL DIVISION PROTEIN FTSB"/>
    <property type="match status" value="1"/>
</dbReference>
<dbReference type="InterPro" id="IPR007060">
    <property type="entry name" value="FtsL/DivIC"/>
</dbReference>
<feature type="transmembrane region" description="Helical" evidence="7">
    <location>
        <begin position="12"/>
        <end position="27"/>
    </location>
</feature>
<evidence type="ECO:0000256" key="4">
    <source>
        <dbReference type="ARBA" id="ARBA00022989"/>
    </source>
</evidence>
<keyword evidence="9" id="KW-1185">Reference proteome</keyword>
<keyword evidence="5 7" id="KW-0472">Membrane</keyword>
<organism evidence="8 9">
    <name type="scientific">Desulfomicrobium orale DSM 12838</name>
    <dbReference type="NCBI Taxonomy" id="888061"/>
    <lineage>
        <taxon>Bacteria</taxon>
        <taxon>Pseudomonadati</taxon>
        <taxon>Thermodesulfobacteriota</taxon>
        <taxon>Desulfovibrionia</taxon>
        <taxon>Desulfovibrionales</taxon>
        <taxon>Desulfomicrobiaceae</taxon>
        <taxon>Desulfomicrobium</taxon>
    </lineage>
</organism>
<keyword evidence="4 7" id="KW-1133">Transmembrane helix</keyword>
<evidence type="ECO:0008006" key="10">
    <source>
        <dbReference type="Google" id="ProtNLM"/>
    </source>
</evidence>
<reference evidence="9" key="1">
    <citation type="submission" date="2016-02" db="EMBL/GenBank/DDBJ databases">
        <authorList>
            <person name="Holder M.E."/>
            <person name="Ajami N.J."/>
            <person name="Petrosino J.F."/>
        </authorList>
    </citation>
    <scope>NUCLEOTIDE SEQUENCE [LARGE SCALE GENOMIC DNA]</scope>
    <source>
        <strain evidence="9">DSM 12838</strain>
    </source>
</reference>
<proteinExistence type="predicted"/>
<keyword evidence="3 7" id="KW-0812">Transmembrane</keyword>
<keyword evidence="2" id="KW-0132">Cell division</keyword>
<evidence type="ECO:0000256" key="5">
    <source>
        <dbReference type="ARBA" id="ARBA00023136"/>
    </source>
</evidence>
<sequence>MNLFKSKKKFSFFILFMVNIFLLYKIFDEKSGLPAYQELQEKIEAVQVKIDEMDMRNRQVSSEIRVLKKDDRYIERLVKRELFYLSDNELMYIMK</sequence>
<name>A0A109W679_9BACT</name>
<dbReference type="STRING" id="888061.AXF15_08860"/>
<dbReference type="Pfam" id="PF04977">
    <property type="entry name" value="DivIC"/>
    <property type="match status" value="1"/>
</dbReference>
<dbReference type="AlphaFoldDB" id="A0A109W679"/>
<dbReference type="EMBL" id="CP014230">
    <property type="protein sequence ID" value="AMD93200.1"/>
    <property type="molecule type" value="Genomic_DNA"/>
</dbReference>
<dbReference type="GO" id="GO:0043093">
    <property type="term" value="P:FtsZ-dependent cytokinesis"/>
    <property type="evidence" value="ECO:0007669"/>
    <property type="project" value="TreeGrafter"/>
</dbReference>
<evidence type="ECO:0000256" key="7">
    <source>
        <dbReference type="SAM" id="Phobius"/>
    </source>
</evidence>
<evidence type="ECO:0000256" key="1">
    <source>
        <dbReference type="ARBA" id="ARBA00022475"/>
    </source>
</evidence>
<dbReference type="InterPro" id="IPR023081">
    <property type="entry name" value="Cell_div_FtsB"/>
</dbReference>
<evidence type="ECO:0000256" key="3">
    <source>
        <dbReference type="ARBA" id="ARBA00022692"/>
    </source>
</evidence>
<gene>
    <name evidence="8" type="ORF">AXF15_08860</name>
</gene>
<dbReference type="GO" id="GO:0030428">
    <property type="term" value="C:cell septum"/>
    <property type="evidence" value="ECO:0007669"/>
    <property type="project" value="TreeGrafter"/>
</dbReference>
<dbReference type="Proteomes" id="UP000063964">
    <property type="component" value="Chromosome"/>
</dbReference>
<keyword evidence="1" id="KW-1003">Cell membrane</keyword>
<dbReference type="PANTHER" id="PTHR37485:SF1">
    <property type="entry name" value="CELL DIVISION PROTEIN FTSB"/>
    <property type="match status" value="1"/>
</dbReference>